<name>A0A0A1WCY2_ZEUCU</name>
<feature type="chain" id="PRO_5001993623" evidence="7">
    <location>
        <begin position="29"/>
        <end position="568"/>
    </location>
</feature>
<dbReference type="AlphaFoldDB" id="A0A0A1WCY2"/>
<evidence type="ECO:0000313" key="9">
    <source>
        <dbReference type="EMBL" id="JAC96808.1"/>
    </source>
</evidence>
<organism evidence="9">
    <name type="scientific">Zeugodacus cucurbitae</name>
    <name type="common">Melon fruit fly</name>
    <name type="synonym">Bactrocera cucurbitae</name>
    <dbReference type="NCBI Taxonomy" id="28588"/>
    <lineage>
        <taxon>Eukaryota</taxon>
        <taxon>Metazoa</taxon>
        <taxon>Ecdysozoa</taxon>
        <taxon>Arthropoda</taxon>
        <taxon>Hexapoda</taxon>
        <taxon>Insecta</taxon>
        <taxon>Pterygota</taxon>
        <taxon>Neoptera</taxon>
        <taxon>Endopterygota</taxon>
        <taxon>Diptera</taxon>
        <taxon>Brachycera</taxon>
        <taxon>Muscomorpha</taxon>
        <taxon>Tephritoidea</taxon>
        <taxon>Tephritidae</taxon>
        <taxon>Zeugodacus</taxon>
        <taxon>Zeugodacus</taxon>
    </lineage>
</organism>
<keyword evidence="7" id="KW-0732">Signal</keyword>
<proteinExistence type="inferred from homology"/>
<keyword evidence="4" id="KW-0378">Hydrolase</keyword>
<dbReference type="PANTHER" id="PTHR10342:SF273">
    <property type="entry name" value="RE14504P"/>
    <property type="match status" value="1"/>
</dbReference>
<reference evidence="9" key="1">
    <citation type="submission" date="2014-11" db="EMBL/GenBank/DDBJ databases">
        <authorList>
            <person name="Geib S."/>
        </authorList>
    </citation>
    <scope>NUCLEOTIDE SEQUENCE</scope>
</reference>
<dbReference type="InterPro" id="IPR000917">
    <property type="entry name" value="Sulfatase_N"/>
</dbReference>
<evidence type="ECO:0000256" key="6">
    <source>
        <dbReference type="ARBA" id="ARBA00023180"/>
    </source>
</evidence>
<sequence>MHNKYQNKMKFTQILYVIFLLTIPACKSQISAENLEEKRPHIIFILADDLGFNDVGFHGSAQIPTPNIDALAFSGLILNNYYVNPICTPSRSALMTGKYPIHTGMQHTVLYAAEPRGLPLTEKILPQYLNELGYSSHIAGKWHLGHYKSVYTPLQRGFKTHVGFWAGHHDYFDHTGVEHGMWGLDLRNGMDIGYEFHGKYSTDIVTDEAVRVIATHNATAQPLFLYVAHAAVHSANPYNPLPAPDETVAKLNHIEDMGRRRFAAMLTQLDHSVGLIVQELQKRKMLEDSIIVFSTDNGGPPQGFNLNHASNWPLRGVKNSVWEGGVRGAALLWSPRLQKRPRVAEQRMHIVDWLPTLLSAATGGQAVELHNATAALDGINLWNALTRDEPSPRRTILHNIDDIWGSAGLTVGDWKLVLGTNYPTMWNGWYGPPGERDARAYDLKLLQRCPVGHALASLNMTPSVAEVTRMRTAATVKCVMETPPNICAYKEKKPCLYNVKDDPCEYYNQAEKYPNILRTLMDQLKHFNETAVPASNKPDDPRGDPRLHNYVWTNFGDIVDSELAGELK</sequence>
<keyword evidence="6" id="KW-0325">Glycoprotein</keyword>
<comment type="cofactor">
    <cofactor evidence="1">
        <name>Ca(2+)</name>
        <dbReference type="ChEBI" id="CHEBI:29108"/>
    </cofactor>
</comment>
<accession>A0A0A1WCY2</accession>
<evidence type="ECO:0000259" key="8">
    <source>
        <dbReference type="Pfam" id="PF00884"/>
    </source>
</evidence>
<gene>
    <name evidence="9" type="primary">ARSJ_1</name>
    <name evidence="9" type="ORF">g.25609</name>
</gene>
<evidence type="ECO:0000256" key="1">
    <source>
        <dbReference type="ARBA" id="ARBA00001913"/>
    </source>
</evidence>
<comment type="similarity">
    <text evidence="2">Belongs to the sulfatase family.</text>
</comment>
<evidence type="ECO:0000256" key="7">
    <source>
        <dbReference type="SAM" id="SignalP"/>
    </source>
</evidence>
<protein>
    <submittedName>
        <fullName evidence="9">Arylsulfatase J</fullName>
    </submittedName>
</protein>
<dbReference type="OrthoDB" id="103349at2759"/>
<dbReference type="EMBL" id="GBXI01017483">
    <property type="protein sequence ID" value="JAC96808.1"/>
    <property type="molecule type" value="Transcribed_RNA"/>
</dbReference>
<dbReference type="Gene3D" id="3.40.720.10">
    <property type="entry name" value="Alkaline Phosphatase, subunit A"/>
    <property type="match status" value="1"/>
</dbReference>
<feature type="signal peptide" evidence="7">
    <location>
        <begin position="1"/>
        <end position="28"/>
    </location>
</feature>
<reference evidence="9" key="2">
    <citation type="journal article" date="2015" name="Gigascience">
        <title>Reconstructing a comprehensive transcriptome assembly of a white-pupal translocated strain of the pest fruit fly Bactrocera cucurbitae.</title>
        <authorList>
            <person name="Sim S.B."/>
            <person name="Calla B."/>
            <person name="Hall B."/>
            <person name="DeRego T."/>
            <person name="Geib S.M."/>
        </authorList>
    </citation>
    <scope>NUCLEOTIDE SEQUENCE</scope>
</reference>
<dbReference type="GO" id="GO:0008484">
    <property type="term" value="F:sulfuric ester hydrolase activity"/>
    <property type="evidence" value="ECO:0007669"/>
    <property type="project" value="InterPro"/>
</dbReference>
<dbReference type="Gene3D" id="3.30.1120.10">
    <property type="match status" value="1"/>
</dbReference>
<evidence type="ECO:0000256" key="3">
    <source>
        <dbReference type="ARBA" id="ARBA00022723"/>
    </source>
</evidence>
<dbReference type="PROSITE" id="PS00523">
    <property type="entry name" value="SULFATASE_1"/>
    <property type="match status" value="1"/>
</dbReference>
<keyword evidence="3" id="KW-0479">Metal-binding</keyword>
<dbReference type="CDD" id="cd16029">
    <property type="entry name" value="4-S"/>
    <property type="match status" value="1"/>
</dbReference>
<evidence type="ECO:0000256" key="2">
    <source>
        <dbReference type="ARBA" id="ARBA00008779"/>
    </source>
</evidence>
<dbReference type="InterPro" id="IPR024607">
    <property type="entry name" value="Sulfatase_CS"/>
</dbReference>
<dbReference type="PROSITE" id="PS00149">
    <property type="entry name" value="SULFATASE_2"/>
    <property type="match status" value="1"/>
</dbReference>
<feature type="domain" description="Sulfatase N-terminal" evidence="8">
    <location>
        <begin position="40"/>
        <end position="361"/>
    </location>
</feature>
<dbReference type="InterPro" id="IPR047115">
    <property type="entry name" value="ARSB"/>
</dbReference>
<dbReference type="InterPro" id="IPR017850">
    <property type="entry name" value="Alkaline_phosphatase_core_sf"/>
</dbReference>
<evidence type="ECO:0000256" key="5">
    <source>
        <dbReference type="ARBA" id="ARBA00022837"/>
    </source>
</evidence>
<keyword evidence="5" id="KW-0106">Calcium</keyword>
<dbReference type="Pfam" id="PF00884">
    <property type="entry name" value="Sulfatase"/>
    <property type="match status" value="1"/>
</dbReference>
<evidence type="ECO:0000256" key="4">
    <source>
        <dbReference type="ARBA" id="ARBA00022801"/>
    </source>
</evidence>
<dbReference type="SUPFAM" id="SSF53649">
    <property type="entry name" value="Alkaline phosphatase-like"/>
    <property type="match status" value="1"/>
</dbReference>
<dbReference type="PANTHER" id="PTHR10342">
    <property type="entry name" value="ARYLSULFATASE"/>
    <property type="match status" value="1"/>
</dbReference>
<dbReference type="GO" id="GO:0046872">
    <property type="term" value="F:metal ion binding"/>
    <property type="evidence" value="ECO:0007669"/>
    <property type="project" value="UniProtKB-KW"/>
</dbReference>